<name>T1KX01_TETUR</name>
<dbReference type="HOGENOM" id="CLU_3415454_0_0_1"/>
<keyword evidence="2" id="KW-1185">Reference proteome</keyword>
<sequence length="27" mass="3170">MEMIQMTVMESFSISMIYKPTTPTESR</sequence>
<reference evidence="1" key="2">
    <citation type="submission" date="2015-06" db="UniProtKB">
        <authorList>
            <consortium name="EnsemblMetazoa"/>
        </authorList>
    </citation>
    <scope>IDENTIFICATION</scope>
</reference>
<proteinExistence type="predicted"/>
<accession>T1KX01</accession>
<evidence type="ECO:0000313" key="1">
    <source>
        <dbReference type="EnsemblMetazoa" id="tetur25g00630.1"/>
    </source>
</evidence>
<reference evidence="2" key="1">
    <citation type="submission" date="2011-08" db="EMBL/GenBank/DDBJ databases">
        <authorList>
            <person name="Rombauts S."/>
        </authorList>
    </citation>
    <scope>NUCLEOTIDE SEQUENCE</scope>
    <source>
        <strain evidence="2">London</strain>
    </source>
</reference>
<protein>
    <submittedName>
        <fullName evidence="1">Uncharacterized protein</fullName>
    </submittedName>
</protein>
<dbReference type="EMBL" id="CAEY01000675">
    <property type="status" value="NOT_ANNOTATED_CDS"/>
    <property type="molecule type" value="Genomic_DNA"/>
</dbReference>
<dbReference type="AlphaFoldDB" id="T1KX01"/>
<dbReference type="Proteomes" id="UP000015104">
    <property type="component" value="Unassembled WGS sequence"/>
</dbReference>
<organism evidence="1 2">
    <name type="scientific">Tetranychus urticae</name>
    <name type="common">Two-spotted spider mite</name>
    <dbReference type="NCBI Taxonomy" id="32264"/>
    <lineage>
        <taxon>Eukaryota</taxon>
        <taxon>Metazoa</taxon>
        <taxon>Ecdysozoa</taxon>
        <taxon>Arthropoda</taxon>
        <taxon>Chelicerata</taxon>
        <taxon>Arachnida</taxon>
        <taxon>Acari</taxon>
        <taxon>Acariformes</taxon>
        <taxon>Trombidiformes</taxon>
        <taxon>Prostigmata</taxon>
        <taxon>Eleutherengona</taxon>
        <taxon>Raphignathae</taxon>
        <taxon>Tetranychoidea</taxon>
        <taxon>Tetranychidae</taxon>
        <taxon>Tetranychus</taxon>
    </lineage>
</organism>
<dbReference type="EnsemblMetazoa" id="tetur25g00630.1">
    <property type="protein sequence ID" value="tetur25g00630.1"/>
    <property type="gene ID" value="tetur25g00630"/>
</dbReference>
<evidence type="ECO:0000313" key="2">
    <source>
        <dbReference type="Proteomes" id="UP000015104"/>
    </source>
</evidence>